<name>A0A2I1HID9_9GLOM</name>
<dbReference type="VEuPathDB" id="FungiDB:RhiirA1_467518"/>
<evidence type="ECO:0000313" key="3">
    <source>
        <dbReference type="Proteomes" id="UP000234323"/>
    </source>
</evidence>
<dbReference type="VEuPathDB" id="FungiDB:RhiirFUN_023672"/>
<gene>
    <name evidence="2" type="ORF">RhiirA4_480711</name>
</gene>
<proteinExistence type="predicted"/>
<keyword evidence="3" id="KW-1185">Reference proteome</keyword>
<evidence type="ECO:0000256" key="1">
    <source>
        <dbReference type="SAM" id="MobiDB-lite"/>
    </source>
</evidence>
<evidence type="ECO:0000313" key="2">
    <source>
        <dbReference type="EMBL" id="PKY58629.1"/>
    </source>
</evidence>
<protein>
    <submittedName>
        <fullName evidence="2">Uncharacterized protein</fullName>
    </submittedName>
</protein>
<dbReference type="EMBL" id="LLXI01003105">
    <property type="protein sequence ID" value="PKY58629.1"/>
    <property type="molecule type" value="Genomic_DNA"/>
</dbReference>
<dbReference type="VEuPathDB" id="FungiDB:RhiirFUN_001712"/>
<dbReference type="VEuPathDB" id="FungiDB:FUN_003220"/>
<dbReference type="VEuPathDB" id="FungiDB:RhiirA1_466434"/>
<feature type="region of interest" description="Disordered" evidence="1">
    <location>
        <begin position="774"/>
        <end position="832"/>
    </location>
</feature>
<dbReference type="Proteomes" id="UP000234323">
    <property type="component" value="Unassembled WGS sequence"/>
</dbReference>
<sequence length="1254" mass="146255">MSLIQLQTYNPSSIIIRNKHEEYGALIDIFRLEKEIYFLLFDCNEIFANHPIIFNQLRKIINENRCGLNLLFSIHTLLLRLSRLSGYHDEKISKIISILKIIIENTIKYCDPDDAFNTATSLPTHFINDIKDQIAQMDFSLHKDEIECLRLLKLNYGLFYIDRNLIPFRPIIEGGQLKVERYNDQFVYELIQDELIKDNLLNFAWDLFEQKFSICCGSDLLELKQIGGRLSHVAMSDIKLIIPIFKVSYFGEFFVKHSEDIDQSEFLTREALVGGSLIIRDVKNLDLDKLKAQIVWAIKEASCSGRSLFNSAIVKNVEDLDGNPIHDMKDLITYLTQIFKNEHTAVIAYEKVIPANQIENPYNYFDIRLIPGITKFHKEITMKSWTHGNIHLNLPFWIKEYKLEYAKVVTHFKLETGKKPALEFLSVPLIELGDNIDSTELKVSILLNSKDYIDYICETTLKETQSQIPFLKLSKSRIYDLYLRNTFVNQCKIFHEKIVWEKQISKPSKNLIKDINDALDNAKPYESLIKVFSEYGHLIRTEVSFSRDLSYDEGPNQWSLSDKQKLIPLYDILDDDIKSRIQDLSTDKILMKGFTKFNTNKTYCYDVQFEEELKSDDYLVAGSVVVNDEKLKNLRAKFKYMSRSGFSIFLEDDKDSEEIKTDFDVVWQIIGKPKNVGYFGKDNRDIKVLSAQSRLIRLPKEKATYPIPPIYFKEELPPGTIIVTFIDYALHGGSILDVVVKSWYVERLNLKNVSGKRIDLEIINHLVVDTTAKTKAHKEHEEIEMSGDGDEDKKDENEDENDKDEKKDEDEKDEEKKEDKEDNKDYKEDKKEDQEDNKEFFVLAYAIIPNKEEKFTAFNTKVFIRGEARQFSWKHVGHELGEETVTHITENIFEKRTKKDDYIKINGADLVNKCRLWGFIQEPIQTQPLSVMIFNEAGITYYHYNVNNNPGIFLDYTGQLVKSVPQYLTPLNNSNNKRILNAFFTMPSNENSSDAPPVDVFELVTNDLSSKNLQRYLHIYRQKELELFNSNSVPFLINTDCARNLLVAILELRSVLIGWCFGHAIRAIHHHVRSKKFMIESGYDQEIISKFAMRIWNAIRVKENILDVEKEIEKWEWVMNQKYLKLINKDIKLAGRKILTENFDVTVISDLLIHMDSDCFDLSSSIGENIYNNPMCISNLLNQEQENLWTYRLDNNILLKILCDENKNFRLLVPQLGITVDAQLSPFDSIKNPFYSFNLINYLDKVWWKTIVLE</sequence>
<feature type="compositionally biased region" description="Basic and acidic residues" evidence="1">
    <location>
        <begin position="814"/>
        <end position="832"/>
    </location>
</feature>
<feature type="compositionally biased region" description="Acidic residues" evidence="1">
    <location>
        <begin position="797"/>
        <end position="813"/>
    </location>
</feature>
<organism evidence="2 3">
    <name type="scientific">Rhizophagus irregularis</name>
    <dbReference type="NCBI Taxonomy" id="588596"/>
    <lineage>
        <taxon>Eukaryota</taxon>
        <taxon>Fungi</taxon>
        <taxon>Fungi incertae sedis</taxon>
        <taxon>Mucoromycota</taxon>
        <taxon>Glomeromycotina</taxon>
        <taxon>Glomeromycetes</taxon>
        <taxon>Glomerales</taxon>
        <taxon>Glomeraceae</taxon>
        <taxon>Rhizophagus</taxon>
    </lineage>
</organism>
<accession>A0A2I1HID9</accession>
<dbReference type="VEuPathDB" id="FungiDB:FUN_013995"/>
<reference evidence="2 3" key="1">
    <citation type="submission" date="2015-10" db="EMBL/GenBank/DDBJ databases">
        <title>Genome analyses suggest a sexual origin of heterokaryosis in a supposedly ancient asexual fungus.</title>
        <authorList>
            <person name="Ropars J."/>
            <person name="Sedzielewska K."/>
            <person name="Noel J."/>
            <person name="Charron P."/>
            <person name="Farinelli L."/>
            <person name="Marton T."/>
            <person name="Kruger M."/>
            <person name="Pelin A."/>
            <person name="Brachmann A."/>
            <person name="Corradi N."/>
        </authorList>
    </citation>
    <scope>NUCLEOTIDE SEQUENCE [LARGE SCALE GENOMIC DNA]</scope>
    <source>
        <strain evidence="2 3">A4</strain>
    </source>
</reference>
<comment type="caution">
    <text evidence="2">The sequence shown here is derived from an EMBL/GenBank/DDBJ whole genome shotgun (WGS) entry which is preliminary data.</text>
</comment>
<dbReference type="AlphaFoldDB" id="A0A2I1HID9"/>